<accession>A0A240BZR6</accession>
<dbReference type="OrthoDB" id="2417337at2"/>
<dbReference type="Proteomes" id="UP000652995">
    <property type="component" value="Unassembled WGS sequence"/>
</dbReference>
<reference evidence="1" key="4">
    <citation type="submission" date="2024-05" db="EMBL/GenBank/DDBJ databases">
        <authorList>
            <person name="Sun Q."/>
            <person name="Sedlacek I."/>
        </authorList>
    </citation>
    <scope>NUCLEOTIDE SEQUENCE</scope>
    <source>
        <strain evidence="1">CCM 4175</strain>
    </source>
</reference>
<dbReference type="InterPro" id="IPR010461">
    <property type="entry name" value="ComK"/>
</dbReference>
<organism evidence="2 3">
    <name type="scientific">Staphylococcus muscae</name>
    <dbReference type="NCBI Taxonomy" id="1294"/>
    <lineage>
        <taxon>Bacteria</taxon>
        <taxon>Bacillati</taxon>
        <taxon>Bacillota</taxon>
        <taxon>Bacilli</taxon>
        <taxon>Bacillales</taxon>
        <taxon>Staphylococcaceae</taxon>
        <taxon>Staphylococcus</taxon>
    </lineage>
</organism>
<proteinExistence type="predicted"/>
<sequence>MSQQNQISHVIDPNVMVIKPISGSEGMFTRTELLYSNGKRKTKNMRPLRLIELACRYRYNTYPHIKAEVKTLTGISSKPPFFLPEAKTATFFSTHSDRVQQSCWFNVEYVRRIEHYKTGKSKVYLHGGHTLIVNVSQYTLLHQYQNGIHLAYTLLRQEIEAGELVKKYTETQHEELINIVREFVKTLKDIRLALNAEQRYYHQKIAEAPPFKSY</sequence>
<dbReference type="KEGG" id="smus:C7J88_00050"/>
<protein>
    <submittedName>
        <fullName evidence="2">Competence transcription factor</fullName>
    </submittedName>
</protein>
<evidence type="ECO:0000313" key="2">
    <source>
        <dbReference type="EMBL" id="SNW01224.1"/>
    </source>
</evidence>
<reference evidence="2 3" key="2">
    <citation type="submission" date="2017-06" db="EMBL/GenBank/DDBJ databases">
        <authorList>
            <consortium name="Pathogen Informatics"/>
        </authorList>
    </citation>
    <scope>NUCLEOTIDE SEQUENCE [LARGE SCALE GENOMIC DNA]</scope>
    <source>
        <strain evidence="2 3">NCTC13833</strain>
    </source>
</reference>
<name>A0A240BZR6_9STAP</name>
<dbReference type="RefSeq" id="WP_095116009.1">
    <property type="nucleotide sequence ID" value="NZ_BMCB01000007.1"/>
</dbReference>
<reference evidence="1" key="1">
    <citation type="journal article" date="2014" name="Int. J. Syst. Evol. Microbiol.">
        <title>Complete genome of a new Firmicutes species belonging to the dominant human colonic microbiota ('Ruminococcus bicirculans') reveals two chromosomes and a selective capacity to utilize plant glucans.</title>
        <authorList>
            <consortium name="NISC Comparative Sequencing Program"/>
            <person name="Wegmann U."/>
            <person name="Louis P."/>
            <person name="Goesmann A."/>
            <person name="Henrissat B."/>
            <person name="Duncan S.H."/>
            <person name="Flint H.J."/>
        </authorList>
    </citation>
    <scope>NUCLEOTIDE SEQUENCE</scope>
    <source>
        <strain evidence="1">CCM 4175</strain>
    </source>
</reference>
<dbReference type="Pfam" id="PF06338">
    <property type="entry name" value="ComK"/>
    <property type="match status" value="1"/>
</dbReference>
<evidence type="ECO:0000313" key="1">
    <source>
        <dbReference type="EMBL" id="GGA90777.1"/>
    </source>
</evidence>
<gene>
    <name evidence="1" type="ORF">GCM10007183_13710</name>
    <name evidence="2" type="ORF">SAMEA4412661_00659</name>
</gene>
<keyword evidence="4" id="KW-1185">Reference proteome</keyword>
<dbReference type="Proteomes" id="UP000243706">
    <property type="component" value="Chromosome 1"/>
</dbReference>
<dbReference type="EMBL" id="LT906464">
    <property type="protein sequence ID" value="SNW01224.1"/>
    <property type="molecule type" value="Genomic_DNA"/>
</dbReference>
<dbReference type="AlphaFoldDB" id="A0A240BZR6"/>
<dbReference type="GO" id="GO:0030420">
    <property type="term" value="P:establishment of competence for transformation"/>
    <property type="evidence" value="ECO:0007669"/>
    <property type="project" value="InterPro"/>
</dbReference>
<reference evidence="4" key="3">
    <citation type="journal article" date="2019" name="Int. J. Syst. Evol. Microbiol.">
        <title>The Global Catalogue of Microorganisms (GCM) 10K type strain sequencing project: providing services to taxonomists for standard genome sequencing and annotation.</title>
        <authorList>
            <consortium name="The Broad Institute Genomics Platform"/>
            <consortium name="The Broad Institute Genome Sequencing Center for Infectious Disease"/>
            <person name="Wu L."/>
            <person name="Ma J."/>
        </authorList>
    </citation>
    <scope>NUCLEOTIDE SEQUENCE [LARGE SCALE GENOMIC DNA]</scope>
    <source>
        <strain evidence="4">CCM 4175</strain>
    </source>
</reference>
<dbReference type="EMBL" id="BMCB01000007">
    <property type="protein sequence ID" value="GGA90777.1"/>
    <property type="molecule type" value="Genomic_DNA"/>
</dbReference>
<evidence type="ECO:0000313" key="4">
    <source>
        <dbReference type="Proteomes" id="UP000652995"/>
    </source>
</evidence>
<evidence type="ECO:0000313" key="3">
    <source>
        <dbReference type="Proteomes" id="UP000243706"/>
    </source>
</evidence>